<keyword evidence="7" id="KW-0325">Glycoprotein</keyword>
<dbReference type="WBParaSite" id="jg990">
    <property type="protein sequence ID" value="jg990"/>
    <property type="gene ID" value="jg990"/>
</dbReference>
<dbReference type="PRINTS" id="PR00205">
    <property type="entry name" value="CADHERIN"/>
</dbReference>
<dbReference type="PANTHER" id="PTHR24028:SF328">
    <property type="entry name" value="CADHERIN-3"/>
    <property type="match status" value="1"/>
</dbReference>
<keyword evidence="4 8" id="KW-0106">Calcium</keyword>
<comment type="subcellular location">
    <subcellularLocation>
        <location evidence="1">Membrane</location>
        <topology evidence="1">Single-pass membrane protein</topology>
    </subcellularLocation>
</comment>
<feature type="domain" description="Cadherin" evidence="9">
    <location>
        <begin position="9"/>
        <end position="72"/>
    </location>
</feature>
<keyword evidence="2" id="KW-0812">Transmembrane</keyword>
<dbReference type="InterPro" id="IPR002126">
    <property type="entry name" value="Cadherin-like_dom"/>
</dbReference>
<keyword evidence="3" id="KW-0677">Repeat</keyword>
<sequence length="110" mass="12293">MVLPRNVVIIEAKANDTLLEVNDRSGEISIRQPLDYEQEQKLVVLAIPADGQSLSIKVVVEVQDENDNSPRFPMDKIKLEISEYARINTELALPVAKDADSGLFTTKNTR</sequence>
<proteinExistence type="predicted"/>
<organism evidence="10 11">
    <name type="scientific">Ditylenchus dipsaci</name>
    <dbReference type="NCBI Taxonomy" id="166011"/>
    <lineage>
        <taxon>Eukaryota</taxon>
        <taxon>Metazoa</taxon>
        <taxon>Ecdysozoa</taxon>
        <taxon>Nematoda</taxon>
        <taxon>Chromadorea</taxon>
        <taxon>Rhabditida</taxon>
        <taxon>Tylenchina</taxon>
        <taxon>Tylenchomorpha</taxon>
        <taxon>Sphaerularioidea</taxon>
        <taxon>Anguinidae</taxon>
        <taxon>Anguininae</taxon>
        <taxon>Ditylenchus</taxon>
    </lineage>
</organism>
<dbReference type="GO" id="GO:0005886">
    <property type="term" value="C:plasma membrane"/>
    <property type="evidence" value="ECO:0007669"/>
    <property type="project" value="InterPro"/>
</dbReference>
<evidence type="ECO:0000256" key="6">
    <source>
        <dbReference type="ARBA" id="ARBA00023136"/>
    </source>
</evidence>
<dbReference type="Gene3D" id="2.60.40.60">
    <property type="entry name" value="Cadherins"/>
    <property type="match status" value="2"/>
</dbReference>
<dbReference type="GO" id="GO:0007156">
    <property type="term" value="P:homophilic cell adhesion via plasma membrane adhesion molecules"/>
    <property type="evidence" value="ECO:0007669"/>
    <property type="project" value="InterPro"/>
</dbReference>
<dbReference type="PROSITE" id="PS00232">
    <property type="entry name" value="CADHERIN_1"/>
    <property type="match status" value="1"/>
</dbReference>
<dbReference type="Proteomes" id="UP000887574">
    <property type="component" value="Unplaced"/>
</dbReference>
<dbReference type="GO" id="GO:0005509">
    <property type="term" value="F:calcium ion binding"/>
    <property type="evidence" value="ECO:0007669"/>
    <property type="project" value="UniProtKB-UniRule"/>
</dbReference>
<evidence type="ECO:0000259" key="9">
    <source>
        <dbReference type="PROSITE" id="PS50268"/>
    </source>
</evidence>
<evidence type="ECO:0000256" key="4">
    <source>
        <dbReference type="ARBA" id="ARBA00022837"/>
    </source>
</evidence>
<evidence type="ECO:0000256" key="1">
    <source>
        <dbReference type="ARBA" id="ARBA00004167"/>
    </source>
</evidence>
<evidence type="ECO:0000256" key="8">
    <source>
        <dbReference type="PROSITE-ProRule" id="PRU00043"/>
    </source>
</evidence>
<reference evidence="11" key="1">
    <citation type="submission" date="2022-11" db="UniProtKB">
        <authorList>
            <consortium name="WormBaseParasite"/>
        </authorList>
    </citation>
    <scope>IDENTIFICATION</scope>
</reference>
<dbReference type="AlphaFoldDB" id="A0A915EW93"/>
<keyword evidence="5" id="KW-1133">Transmembrane helix</keyword>
<keyword evidence="6" id="KW-0472">Membrane</keyword>
<dbReference type="PANTHER" id="PTHR24028">
    <property type="entry name" value="CADHERIN-87A"/>
    <property type="match status" value="1"/>
</dbReference>
<keyword evidence="10" id="KW-1185">Reference proteome</keyword>
<accession>A0A915EW93</accession>
<evidence type="ECO:0000313" key="11">
    <source>
        <dbReference type="WBParaSite" id="jg990"/>
    </source>
</evidence>
<dbReference type="CDD" id="cd11304">
    <property type="entry name" value="Cadherin_repeat"/>
    <property type="match status" value="1"/>
</dbReference>
<evidence type="ECO:0000256" key="5">
    <source>
        <dbReference type="ARBA" id="ARBA00022989"/>
    </source>
</evidence>
<evidence type="ECO:0000313" key="10">
    <source>
        <dbReference type="Proteomes" id="UP000887574"/>
    </source>
</evidence>
<name>A0A915EW93_9BILA</name>
<dbReference type="InterPro" id="IPR015919">
    <property type="entry name" value="Cadherin-like_sf"/>
</dbReference>
<dbReference type="InterPro" id="IPR050174">
    <property type="entry name" value="Protocadherin/Cadherin-CA"/>
</dbReference>
<evidence type="ECO:0000256" key="3">
    <source>
        <dbReference type="ARBA" id="ARBA00022737"/>
    </source>
</evidence>
<dbReference type="SUPFAM" id="SSF49313">
    <property type="entry name" value="Cadherin-like"/>
    <property type="match status" value="2"/>
</dbReference>
<evidence type="ECO:0000256" key="7">
    <source>
        <dbReference type="ARBA" id="ARBA00023180"/>
    </source>
</evidence>
<dbReference type="PROSITE" id="PS50268">
    <property type="entry name" value="CADHERIN_2"/>
    <property type="match status" value="1"/>
</dbReference>
<evidence type="ECO:0000256" key="2">
    <source>
        <dbReference type="ARBA" id="ARBA00022692"/>
    </source>
</evidence>
<protein>
    <submittedName>
        <fullName evidence="11">Cadherin domain-containing protein</fullName>
    </submittedName>
</protein>
<dbReference type="InterPro" id="IPR020894">
    <property type="entry name" value="Cadherin_CS"/>
</dbReference>